<dbReference type="Gene3D" id="3.30.428.10">
    <property type="entry name" value="HIT-like"/>
    <property type="match status" value="1"/>
</dbReference>
<evidence type="ECO:0000259" key="1">
    <source>
        <dbReference type="PROSITE" id="PS51084"/>
    </source>
</evidence>
<dbReference type="PANTHER" id="PTHR46648">
    <property type="entry name" value="HIT FAMILY PROTEIN 1"/>
    <property type="match status" value="1"/>
</dbReference>
<dbReference type="AlphaFoldDB" id="A0A5J4PW06"/>
<dbReference type="PRINTS" id="PR00332">
    <property type="entry name" value="HISTRIAD"/>
</dbReference>
<dbReference type="GO" id="GO:0009117">
    <property type="term" value="P:nucleotide metabolic process"/>
    <property type="evidence" value="ECO:0007669"/>
    <property type="project" value="TreeGrafter"/>
</dbReference>
<feature type="domain" description="HIT" evidence="1">
    <location>
        <begin position="4"/>
        <end position="107"/>
    </location>
</feature>
<dbReference type="SUPFAM" id="SSF54197">
    <property type="entry name" value="HIT-like"/>
    <property type="match status" value="1"/>
</dbReference>
<proteinExistence type="predicted"/>
<reference evidence="2" key="1">
    <citation type="submission" date="2019-03" db="EMBL/GenBank/DDBJ databases">
        <title>Single cell metagenomics reveals metabolic interactions within the superorganism composed of flagellate Streblomastix strix and complex community of Bacteroidetes bacteria on its surface.</title>
        <authorList>
            <person name="Treitli S.C."/>
            <person name="Kolisko M."/>
            <person name="Husnik F."/>
            <person name="Keeling P."/>
            <person name="Hampl V."/>
        </authorList>
    </citation>
    <scope>NUCLEOTIDE SEQUENCE</scope>
    <source>
        <strain evidence="2">STM</strain>
    </source>
</reference>
<dbReference type="InterPro" id="IPR011146">
    <property type="entry name" value="HIT-like"/>
</dbReference>
<name>A0A5J4PW06_9ZZZZ</name>
<gene>
    <name evidence="2" type="ORF">EZS27_035914</name>
</gene>
<dbReference type="GO" id="GO:0003824">
    <property type="term" value="F:catalytic activity"/>
    <property type="evidence" value="ECO:0007669"/>
    <property type="project" value="InterPro"/>
</dbReference>
<dbReference type="InterPro" id="IPR001310">
    <property type="entry name" value="Histidine_triad_HIT"/>
</dbReference>
<dbReference type="PANTHER" id="PTHR46648:SF1">
    <property type="entry name" value="ADENOSINE 5'-MONOPHOSPHORAMIDASE HNT1"/>
    <property type="match status" value="1"/>
</dbReference>
<organism evidence="2">
    <name type="scientific">termite gut metagenome</name>
    <dbReference type="NCBI Taxonomy" id="433724"/>
    <lineage>
        <taxon>unclassified sequences</taxon>
        <taxon>metagenomes</taxon>
        <taxon>organismal metagenomes</taxon>
    </lineage>
</organism>
<protein>
    <submittedName>
        <fullName evidence="2">HIT family protein</fullName>
    </submittedName>
</protein>
<sequence length="134" mass="15149">MATIFSRIIAGEIPCYKIGEDDTCFAFLDINPLVKGHVLVVPKQETDYIYELNDRDLAALHIFAKRVAQAIERVIPCKRIGVSVIGLEVPHAHIHLIPINTESDMLFSNPKLKLSEEEFTDIAEKIRTALKHKQ</sequence>
<accession>A0A5J4PW06</accession>
<dbReference type="EMBL" id="SNRY01006124">
    <property type="protein sequence ID" value="KAA6313292.1"/>
    <property type="molecule type" value="Genomic_DNA"/>
</dbReference>
<dbReference type="InterPro" id="IPR036265">
    <property type="entry name" value="HIT-like_sf"/>
</dbReference>
<dbReference type="PROSITE" id="PS51084">
    <property type="entry name" value="HIT_2"/>
    <property type="match status" value="1"/>
</dbReference>
<comment type="caution">
    <text evidence="2">The sequence shown here is derived from an EMBL/GenBank/DDBJ whole genome shotgun (WGS) entry which is preliminary data.</text>
</comment>
<evidence type="ECO:0000313" key="2">
    <source>
        <dbReference type="EMBL" id="KAA6313292.1"/>
    </source>
</evidence>
<dbReference type="Pfam" id="PF01230">
    <property type="entry name" value="HIT"/>
    <property type="match status" value="1"/>
</dbReference>